<accession>A0A226ECV0</accession>
<keyword evidence="2" id="KW-0812">Transmembrane</keyword>
<evidence type="ECO:0000256" key="2">
    <source>
        <dbReference type="SAM" id="Phobius"/>
    </source>
</evidence>
<proteinExistence type="predicted"/>
<keyword evidence="2" id="KW-1133">Transmembrane helix</keyword>
<feature type="compositionally biased region" description="Basic and acidic residues" evidence="1">
    <location>
        <begin position="83"/>
        <end position="94"/>
    </location>
</feature>
<protein>
    <submittedName>
        <fullName evidence="3">Uncharacterized protein</fullName>
    </submittedName>
</protein>
<feature type="region of interest" description="Disordered" evidence="1">
    <location>
        <begin position="76"/>
        <end position="104"/>
    </location>
</feature>
<gene>
    <name evidence="3" type="ORF">Fcan01_09390</name>
</gene>
<dbReference type="EMBL" id="LNIX01000004">
    <property type="protein sequence ID" value="OXA55270.1"/>
    <property type="molecule type" value="Genomic_DNA"/>
</dbReference>
<feature type="compositionally biased region" description="Polar residues" evidence="1">
    <location>
        <begin position="1"/>
        <end position="12"/>
    </location>
</feature>
<reference evidence="3 4" key="1">
    <citation type="submission" date="2015-12" db="EMBL/GenBank/DDBJ databases">
        <title>The genome of Folsomia candida.</title>
        <authorList>
            <person name="Faddeeva A."/>
            <person name="Derks M.F."/>
            <person name="Anvar Y."/>
            <person name="Smit S."/>
            <person name="Van Straalen N."/>
            <person name="Roelofs D."/>
        </authorList>
    </citation>
    <scope>NUCLEOTIDE SEQUENCE [LARGE SCALE GENOMIC DNA]</scope>
    <source>
        <strain evidence="3 4">VU population</strain>
        <tissue evidence="3">Whole body</tissue>
    </source>
</reference>
<feature type="transmembrane region" description="Helical" evidence="2">
    <location>
        <begin position="405"/>
        <end position="424"/>
    </location>
</feature>
<sequence length="450" mass="51492">MSENLDPNQRTPPIQEVLSPSAPSSNGVISNIRKPQQAETVHGKLFSHSAPNTSFIRKQHPSNKTLLLDCAPADINSNATDEDNLKRGDPRGTETDDFNGTRIGFDPEELRSHRVDVLWKVEKGRGLEADGISSCVMCPDEERPEKKFHQNKSRLIPQFQQRRPQKNLQEEDTSGTRVDQNDNPNLLVGKKSEDDHNIRLNIPGHDGDLLHGPRNDQQRLIRREPLSWPWHSGTYHMNIRFHSPEFRNHFSSKMLLIKALQWALALIWTFSAYHIRYFHDHQRDLAWTLYLASFILITTFLTVRSISLLNNQTSIFVLFVSTFCISHLSAMLHIHYNCSAVPIVLITLTLTYILTALTFSCIQVDVDSPTVFYPIFVYVIMTSVISFWFVLGMKTEIRYPLSKILGTWFPCALLSLMICSTEMLEIQALLRGSRLPLEPTDWVLATTFLL</sequence>
<feature type="transmembrane region" description="Helical" evidence="2">
    <location>
        <begin position="371"/>
        <end position="393"/>
    </location>
</feature>
<keyword evidence="2" id="KW-0472">Membrane</keyword>
<evidence type="ECO:0000256" key="1">
    <source>
        <dbReference type="SAM" id="MobiDB-lite"/>
    </source>
</evidence>
<feature type="transmembrane region" description="Helical" evidence="2">
    <location>
        <begin position="315"/>
        <end position="334"/>
    </location>
</feature>
<feature type="transmembrane region" description="Helical" evidence="2">
    <location>
        <begin position="340"/>
        <end position="359"/>
    </location>
</feature>
<name>A0A226ECV0_FOLCA</name>
<feature type="compositionally biased region" description="Polar residues" evidence="1">
    <location>
        <begin position="175"/>
        <end position="184"/>
    </location>
</feature>
<feature type="transmembrane region" description="Helical" evidence="2">
    <location>
        <begin position="285"/>
        <end position="303"/>
    </location>
</feature>
<organism evidence="3 4">
    <name type="scientific">Folsomia candida</name>
    <name type="common">Springtail</name>
    <dbReference type="NCBI Taxonomy" id="158441"/>
    <lineage>
        <taxon>Eukaryota</taxon>
        <taxon>Metazoa</taxon>
        <taxon>Ecdysozoa</taxon>
        <taxon>Arthropoda</taxon>
        <taxon>Hexapoda</taxon>
        <taxon>Collembola</taxon>
        <taxon>Entomobryomorpha</taxon>
        <taxon>Isotomoidea</taxon>
        <taxon>Isotomidae</taxon>
        <taxon>Proisotominae</taxon>
        <taxon>Folsomia</taxon>
    </lineage>
</organism>
<dbReference type="AlphaFoldDB" id="A0A226ECV0"/>
<comment type="caution">
    <text evidence="3">The sequence shown here is derived from an EMBL/GenBank/DDBJ whole genome shotgun (WGS) entry which is preliminary data.</text>
</comment>
<keyword evidence="4" id="KW-1185">Reference proteome</keyword>
<dbReference type="Proteomes" id="UP000198287">
    <property type="component" value="Unassembled WGS sequence"/>
</dbReference>
<evidence type="ECO:0000313" key="4">
    <source>
        <dbReference type="Proteomes" id="UP000198287"/>
    </source>
</evidence>
<feature type="compositionally biased region" description="Polar residues" evidence="1">
    <location>
        <begin position="21"/>
        <end position="39"/>
    </location>
</feature>
<feature type="region of interest" description="Disordered" evidence="1">
    <location>
        <begin position="1"/>
        <end position="40"/>
    </location>
</feature>
<evidence type="ECO:0000313" key="3">
    <source>
        <dbReference type="EMBL" id="OXA55270.1"/>
    </source>
</evidence>
<feature type="transmembrane region" description="Helical" evidence="2">
    <location>
        <begin position="255"/>
        <end position="273"/>
    </location>
</feature>
<feature type="region of interest" description="Disordered" evidence="1">
    <location>
        <begin position="143"/>
        <end position="185"/>
    </location>
</feature>